<dbReference type="AlphaFoldDB" id="F1ZAV1"/>
<keyword evidence="4 6" id="KW-1133">Transmembrane helix</keyword>
<comment type="caution">
    <text evidence="8">The sequence shown here is derived from an EMBL/GenBank/DDBJ whole genome shotgun (WGS) entry which is preliminary data.</text>
</comment>
<reference evidence="8 9" key="1">
    <citation type="journal article" date="2012" name="J. Bacteriol.">
        <title>Draft Genome Sequence of Novosphingobium nitrogenifigens Y88T.</title>
        <authorList>
            <person name="Strabala T.J."/>
            <person name="Macdonald L."/>
            <person name="Liu V."/>
            <person name="Smit A.M."/>
        </authorList>
    </citation>
    <scope>NUCLEOTIDE SEQUENCE [LARGE SCALE GENOMIC DNA]</scope>
    <source>
        <strain evidence="8 9">DSM 19370</strain>
    </source>
</reference>
<feature type="domain" description="Amino acid permease/ SLC12A" evidence="7">
    <location>
        <begin position="15"/>
        <end position="439"/>
    </location>
</feature>
<feature type="transmembrane region" description="Helical" evidence="6">
    <location>
        <begin position="354"/>
        <end position="374"/>
    </location>
</feature>
<evidence type="ECO:0000256" key="6">
    <source>
        <dbReference type="SAM" id="Phobius"/>
    </source>
</evidence>
<feature type="transmembrane region" description="Helical" evidence="6">
    <location>
        <begin position="43"/>
        <end position="62"/>
    </location>
</feature>
<dbReference type="EMBL" id="AEWJ01000044">
    <property type="protein sequence ID" value="EGD58271.1"/>
    <property type="molecule type" value="Genomic_DNA"/>
</dbReference>
<organism evidence="8 9">
    <name type="scientific">Novosphingobium nitrogenifigens DSM 19370</name>
    <dbReference type="NCBI Taxonomy" id="983920"/>
    <lineage>
        <taxon>Bacteria</taxon>
        <taxon>Pseudomonadati</taxon>
        <taxon>Pseudomonadota</taxon>
        <taxon>Alphaproteobacteria</taxon>
        <taxon>Sphingomonadales</taxon>
        <taxon>Sphingomonadaceae</taxon>
        <taxon>Novosphingobium</taxon>
    </lineage>
</organism>
<evidence type="ECO:0000313" key="8">
    <source>
        <dbReference type="EMBL" id="EGD58271.1"/>
    </source>
</evidence>
<dbReference type="InterPro" id="IPR004841">
    <property type="entry name" value="AA-permease/SLC12A_dom"/>
</dbReference>
<keyword evidence="9" id="KW-1185">Reference proteome</keyword>
<name>F1ZAV1_9SPHN</name>
<evidence type="ECO:0000256" key="2">
    <source>
        <dbReference type="ARBA" id="ARBA00022448"/>
    </source>
</evidence>
<feature type="transmembrane region" description="Helical" evidence="6">
    <location>
        <begin position="394"/>
        <end position="416"/>
    </location>
</feature>
<dbReference type="PROSITE" id="PS00218">
    <property type="entry name" value="AMINO_ACID_PERMEASE_1"/>
    <property type="match status" value="1"/>
</dbReference>
<dbReference type="GO" id="GO:0016020">
    <property type="term" value="C:membrane"/>
    <property type="evidence" value="ECO:0007669"/>
    <property type="project" value="UniProtKB-SubCell"/>
</dbReference>
<accession>F1ZAV1</accession>
<evidence type="ECO:0000256" key="3">
    <source>
        <dbReference type="ARBA" id="ARBA00022692"/>
    </source>
</evidence>
<dbReference type="Pfam" id="PF00324">
    <property type="entry name" value="AA_permease"/>
    <property type="match status" value="1"/>
</dbReference>
<gene>
    <name evidence="8" type="ORF">Y88_0323</name>
</gene>
<evidence type="ECO:0000256" key="1">
    <source>
        <dbReference type="ARBA" id="ARBA00004141"/>
    </source>
</evidence>
<dbReference type="Proteomes" id="UP000004728">
    <property type="component" value="Unassembled WGS sequence"/>
</dbReference>
<feature type="transmembrane region" description="Helical" evidence="6">
    <location>
        <begin position="152"/>
        <end position="174"/>
    </location>
</feature>
<sequence>MAQTESLDHSLKSRHVTMISIGGIIGAGIFVGSSVAIHIAGPAVLATYFLCGLLVFVIMRMLGEMAMARPGVGSFTGYTSLGLGPWAGFTNAWLYSYFWIITIAVEAIAGANMLMPFIPLPMWALAALLIAAMTAVNLMSVKTYGEFEFWFASLKVVTIIGFISLGLGYVFGFGPGLAALAHQFEQHGGFTPSGWSAVFLAIPTVIFSMMGSEVATIAAVETEDPARNVVRAGRTVALRIMFFYIGSITVIQAILPWDLVESGKSPFVAALGMIHIPGAEALIGAVIFTAIISCLNSAIYVTSRMLYEMGQRGDAPGLFTRVSSTKVPAGGIIFASVLGFGVVLTSVLSPNGLFAFLVQSSGATILCVYLLIAFAQIQLRKRLEKSGEVLGVKVWLFPVVSYAAAISILAVLVMMLLSPDQYLEVLLSTGVFAACVVAYWIRARIGRAPVALAEGA</sequence>
<evidence type="ECO:0000256" key="5">
    <source>
        <dbReference type="ARBA" id="ARBA00023136"/>
    </source>
</evidence>
<dbReference type="GO" id="GO:0006865">
    <property type="term" value="P:amino acid transport"/>
    <property type="evidence" value="ECO:0007669"/>
    <property type="project" value="InterPro"/>
</dbReference>
<feature type="transmembrane region" description="Helical" evidence="6">
    <location>
        <begin position="236"/>
        <end position="255"/>
    </location>
</feature>
<dbReference type="GO" id="GO:0055085">
    <property type="term" value="P:transmembrane transport"/>
    <property type="evidence" value="ECO:0007669"/>
    <property type="project" value="InterPro"/>
</dbReference>
<dbReference type="eggNOG" id="COG1113">
    <property type="taxonomic scope" value="Bacteria"/>
</dbReference>
<feature type="transmembrane region" description="Helical" evidence="6">
    <location>
        <begin position="194"/>
        <end position="215"/>
    </location>
</feature>
<keyword evidence="2" id="KW-0813">Transport</keyword>
<dbReference type="PANTHER" id="PTHR43495:SF5">
    <property type="entry name" value="GAMMA-AMINOBUTYRIC ACID PERMEASE"/>
    <property type="match status" value="1"/>
</dbReference>
<keyword evidence="3 6" id="KW-0812">Transmembrane</keyword>
<proteinExistence type="predicted"/>
<dbReference type="FunFam" id="1.20.1740.10:FF:000001">
    <property type="entry name" value="Amino acid permease"/>
    <property type="match status" value="1"/>
</dbReference>
<dbReference type="InterPro" id="IPR004840">
    <property type="entry name" value="Amino_acid_permease_CS"/>
</dbReference>
<dbReference type="FunCoup" id="F1ZAV1">
    <property type="interactions" value="79"/>
</dbReference>
<dbReference type="PANTHER" id="PTHR43495">
    <property type="entry name" value="GABA PERMEASE"/>
    <property type="match status" value="1"/>
</dbReference>
<feature type="transmembrane region" description="Helical" evidence="6">
    <location>
        <begin position="327"/>
        <end position="348"/>
    </location>
</feature>
<feature type="transmembrane region" description="Helical" evidence="6">
    <location>
        <begin position="281"/>
        <end position="302"/>
    </location>
</feature>
<protein>
    <submittedName>
        <fullName evidence="8">Amino acid/polyamine transporter</fullName>
    </submittedName>
</protein>
<evidence type="ECO:0000256" key="4">
    <source>
        <dbReference type="ARBA" id="ARBA00022989"/>
    </source>
</evidence>
<dbReference type="HOGENOM" id="CLU_007946_9_2_5"/>
<dbReference type="OrthoDB" id="5297508at2"/>
<dbReference type="Gene3D" id="1.20.1740.10">
    <property type="entry name" value="Amino acid/polyamine transporter I"/>
    <property type="match status" value="1"/>
</dbReference>
<keyword evidence="5 6" id="KW-0472">Membrane</keyword>
<evidence type="ECO:0000259" key="7">
    <source>
        <dbReference type="Pfam" id="PF00324"/>
    </source>
</evidence>
<evidence type="ECO:0000313" key="9">
    <source>
        <dbReference type="Proteomes" id="UP000004728"/>
    </source>
</evidence>
<dbReference type="InParanoid" id="F1ZAV1"/>
<feature type="transmembrane region" description="Helical" evidence="6">
    <location>
        <begin position="92"/>
        <end position="114"/>
    </location>
</feature>
<feature type="transmembrane region" description="Helical" evidence="6">
    <location>
        <begin position="120"/>
        <end position="140"/>
    </location>
</feature>
<dbReference type="PIRSF" id="PIRSF006060">
    <property type="entry name" value="AA_transporter"/>
    <property type="match status" value="1"/>
</dbReference>
<dbReference type="RefSeq" id="WP_008067090.1">
    <property type="nucleotide sequence ID" value="NZ_AQWK01000006.1"/>
</dbReference>
<feature type="transmembrane region" description="Helical" evidence="6">
    <location>
        <begin position="422"/>
        <end position="441"/>
    </location>
</feature>
<feature type="transmembrane region" description="Helical" evidence="6">
    <location>
        <begin position="16"/>
        <end position="37"/>
    </location>
</feature>
<dbReference type="STRING" id="983920.Y88_0323"/>
<comment type="subcellular location">
    <subcellularLocation>
        <location evidence="1">Membrane</location>
        <topology evidence="1">Multi-pass membrane protein</topology>
    </subcellularLocation>
</comment>